<dbReference type="GO" id="GO:0005509">
    <property type="term" value="F:calcium ion binding"/>
    <property type="evidence" value="ECO:0007669"/>
    <property type="project" value="InterPro"/>
</dbReference>
<evidence type="ECO:0000313" key="3">
    <source>
        <dbReference type="EMBL" id="RZC69212.1"/>
    </source>
</evidence>
<dbReference type="Proteomes" id="UP000316621">
    <property type="component" value="Chromosome 7"/>
</dbReference>
<gene>
    <name evidence="3" type="ORF">C5167_032287</name>
</gene>
<feature type="compositionally biased region" description="Basic and acidic residues" evidence="1">
    <location>
        <begin position="242"/>
        <end position="263"/>
    </location>
</feature>
<accession>A0A4Y7KA46</accession>
<dbReference type="EMBL" id="CM010721">
    <property type="protein sequence ID" value="RZC69212.1"/>
    <property type="molecule type" value="Genomic_DNA"/>
</dbReference>
<feature type="region of interest" description="Disordered" evidence="1">
    <location>
        <begin position="1"/>
        <end position="147"/>
    </location>
</feature>
<proteinExistence type="predicted"/>
<dbReference type="Pfam" id="PF13499">
    <property type="entry name" value="EF-hand_7"/>
    <property type="match status" value="1"/>
</dbReference>
<feature type="compositionally biased region" description="Basic and acidic residues" evidence="1">
    <location>
        <begin position="35"/>
        <end position="61"/>
    </location>
</feature>
<dbReference type="InterPro" id="IPR011992">
    <property type="entry name" value="EF-hand-dom_pair"/>
</dbReference>
<feature type="domain" description="EF-hand" evidence="2">
    <location>
        <begin position="282"/>
        <end position="333"/>
    </location>
</feature>
<keyword evidence="4" id="KW-1185">Reference proteome</keyword>
<evidence type="ECO:0000313" key="4">
    <source>
        <dbReference type="Proteomes" id="UP000316621"/>
    </source>
</evidence>
<feature type="region of interest" description="Disordered" evidence="1">
    <location>
        <begin position="237"/>
        <end position="263"/>
    </location>
</feature>
<organism evidence="3 4">
    <name type="scientific">Papaver somniferum</name>
    <name type="common">Opium poppy</name>
    <dbReference type="NCBI Taxonomy" id="3469"/>
    <lineage>
        <taxon>Eukaryota</taxon>
        <taxon>Viridiplantae</taxon>
        <taxon>Streptophyta</taxon>
        <taxon>Embryophyta</taxon>
        <taxon>Tracheophyta</taxon>
        <taxon>Spermatophyta</taxon>
        <taxon>Magnoliopsida</taxon>
        <taxon>Ranunculales</taxon>
        <taxon>Papaveraceae</taxon>
        <taxon>Papaveroideae</taxon>
        <taxon>Papaver</taxon>
    </lineage>
</organism>
<dbReference type="SUPFAM" id="SSF47473">
    <property type="entry name" value="EF-hand"/>
    <property type="match status" value="1"/>
</dbReference>
<evidence type="ECO:0000259" key="2">
    <source>
        <dbReference type="Pfam" id="PF13499"/>
    </source>
</evidence>
<dbReference type="Gene3D" id="1.10.238.10">
    <property type="entry name" value="EF-hand"/>
    <property type="match status" value="1"/>
</dbReference>
<evidence type="ECO:0000256" key="1">
    <source>
        <dbReference type="SAM" id="MobiDB-lite"/>
    </source>
</evidence>
<name>A0A4Y7KA46_PAPSO</name>
<feature type="compositionally biased region" description="Acidic residues" evidence="1">
    <location>
        <begin position="21"/>
        <end position="34"/>
    </location>
</feature>
<reference evidence="3 4" key="1">
    <citation type="journal article" date="2018" name="Science">
        <title>The opium poppy genome and morphinan production.</title>
        <authorList>
            <person name="Guo L."/>
            <person name="Winzer T."/>
            <person name="Yang X."/>
            <person name="Li Y."/>
            <person name="Ning Z."/>
            <person name="He Z."/>
            <person name="Teodor R."/>
            <person name="Lu Y."/>
            <person name="Bowser T.A."/>
            <person name="Graham I.A."/>
            <person name="Ye K."/>
        </authorList>
    </citation>
    <scope>NUCLEOTIDE SEQUENCE [LARGE SCALE GENOMIC DNA]</scope>
    <source>
        <strain evidence="4">cv. HN1</strain>
        <tissue evidence="3">Leaves</tissue>
    </source>
</reference>
<dbReference type="Gramene" id="RZC69212">
    <property type="protein sequence ID" value="RZC69212"/>
    <property type="gene ID" value="C5167_032287"/>
</dbReference>
<feature type="compositionally biased region" description="Polar residues" evidence="1">
    <location>
        <begin position="113"/>
        <end position="122"/>
    </location>
</feature>
<protein>
    <recommendedName>
        <fullName evidence="2">EF-hand domain-containing protein</fullName>
    </recommendedName>
</protein>
<sequence length="339" mass="38352">MVKENLSESESDGNSSKSSSEEVEEFTDNDDDDNEKGNDGMTEYEKQRLSRIQENRARLEALRLPNLAATLSSGSKGKIKQHEQKKGKVGKKSKKDDDDDYVQPSDSEEEIRVSSSYSTSGEDSNEEEFNQINKAGSSRSRRPKVFKFKHPPPVLKQFYWGKNIHSPKRRKGKKQLRRKKKNISESDFICDEEKALMQVSSTCIVLLRVVSVVVESVVSKAIALSLEGSEAVNQEPLQYSKTKADADLTKRKGGGKVKENDERRKRIKPNTSRVQMTEDQVIIRFFQFDEAGKGSITKRDLQRVATEHDFSWSDEEMAAMIHCFDSDGDGKVGISFCAY</sequence>
<feature type="compositionally biased region" description="Acidic residues" evidence="1">
    <location>
        <begin position="97"/>
        <end position="109"/>
    </location>
</feature>
<dbReference type="OMA" id="INCNAIR"/>
<dbReference type="InterPro" id="IPR002048">
    <property type="entry name" value="EF_hand_dom"/>
</dbReference>
<dbReference type="AlphaFoldDB" id="A0A4Y7KA46"/>